<organism evidence="1 2">
    <name type="scientific">Pseudobdellovibrio exovorus JSS</name>
    <dbReference type="NCBI Taxonomy" id="1184267"/>
    <lineage>
        <taxon>Bacteria</taxon>
        <taxon>Pseudomonadati</taxon>
        <taxon>Bdellovibrionota</taxon>
        <taxon>Bdellovibrionia</taxon>
        <taxon>Bdellovibrionales</taxon>
        <taxon>Pseudobdellovibrionaceae</taxon>
        <taxon>Pseudobdellovibrio</taxon>
    </lineage>
</organism>
<evidence type="ECO:0000313" key="1">
    <source>
        <dbReference type="EMBL" id="AGH94580.1"/>
    </source>
</evidence>
<proteinExistence type="predicted"/>
<dbReference type="RefSeq" id="WP_015469070.1">
    <property type="nucleotide sequence ID" value="NC_020813.1"/>
</dbReference>
<dbReference type="PATRIC" id="fig|1184267.3.peg.363"/>
<name>M4V815_9BACT</name>
<sequence length="67" mass="7500">MRKKSVKKKSLKSKKVASSIKAAQDELPVQVRRIQSILSEKAVDIALPITKMLQAKLSLLESKLNRV</sequence>
<gene>
    <name evidence="1" type="ORF">A11Q_360</name>
</gene>
<keyword evidence="2" id="KW-1185">Reference proteome</keyword>
<evidence type="ECO:0000313" key="2">
    <source>
        <dbReference type="Proteomes" id="UP000012040"/>
    </source>
</evidence>
<reference evidence="1 2" key="1">
    <citation type="journal article" date="2013" name="ISME J.">
        <title>By their genes ye shall know them: genomic signatures of predatory bacteria.</title>
        <authorList>
            <person name="Pasternak Z."/>
            <person name="Pietrokovski S."/>
            <person name="Rotem O."/>
            <person name="Gophna U."/>
            <person name="Lurie-Weinberger M.N."/>
            <person name="Jurkevitch E."/>
        </authorList>
    </citation>
    <scope>NUCLEOTIDE SEQUENCE [LARGE SCALE GENOMIC DNA]</scope>
    <source>
        <strain evidence="1 2">JSS</strain>
    </source>
</reference>
<dbReference type="AlphaFoldDB" id="M4V815"/>
<dbReference type="EMBL" id="CP003537">
    <property type="protein sequence ID" value="AGH94580.1"/>
    <property type="molecule type" value="Genomic_DNA"/>
</dbReference>
<protein>
    <submittedName>
        <fullName evidence="1">Uncharacterized protein</fullName>
    </submittedName>
</protein>
<dbReference type="Proteomes" id="UP000012040">
    <property type="component" value="Chromosome"/>
</dbReference>
<accession>M4V815</accession>
<dbReference type="HOGENOM" id="CLU_2803791_0_0_7"/>
<dbReference type="KEGG" id="bex:A11Q_360"/>